<comment type="caution">
    <text evidence="4">The sequence shown here is derived from an EMBL/GenBank/DDBJ whole genome shotgun (WGS) entry which is preliminary data.</text>
</comment>
<gene>
    <name evidence="4" type="ORF">OLEA9_A004715</name>
</gene>
<keyword evidence="3" id="KW-0732">Signal</keyword>
<dbReference type="SMART" id="SM00452">
    <property type="entry name" value="STI"/>
    <property type="match status" value="1"/>
</dbReference>
<dbReference type="Proteomes" id="UP000594638">
    <property type="component" value="Unassembled WGS sequence"/>
</dbReference>
<dbReference type="GO" id="GO:0004866">
    <property type="term" value="F:endopeptidase inhibitor activity"/>
    <property type="evidence" value="ECO:0007669"/>
    <property type="project" value="InterPro"/>
</dbReference>
<name>A0A8S0R188_OLEEU</name>
<dbReference type="PRINTS" id="PR00291">
    <property type="entry name" value="KUNITZINHBTR"/>
</dbReference>
<evidence type="ECO:0000256" key="3">
    <source>
        <dbReference type="SAM" id="SignalP"/>
    </source>
</evidence>
<dbReference type="Gramene" id="OE9A004715T1">
    <property type="protein sequence ID" value="OE9A004715C1"/>
    <property type="gene ID" value="OE9A004715"/>
</dbReference>
<feature type="signal peptide" evidence="3">
    <location>
        <begin position="1"/>
        <end position="27"/>
    </location>
</feature>
<feature type="chain" id="PRO_5035937476" evidence="3">
    <location>
        <begin position="28"/>
        <end position="205"/>
    </location>
</feature>
<reference evidence="4 5" key="1">
    <citation type="submission" date="2019-12" db="EMBL/GenBank/DDBJ databases">
        <authorList>
            <person name="Alioto T."/>
            <person name="Alioto T."/>
            <person name="Gomez Garrido J."/>
        </authorList>
    </citation>
    <scope>NUCLEOTIDE SEQUENCE [LARGE SCALE GENOMIC DNA]</scope>
</reference>
<dbReference type="InterPro" id="IPR011065">
    <property type="entry name" value="Kunitz_inhibitor_STI-like_sf"/>
</dbReference>
<dbReference type="AlphaFoldDB" id="A0A8S0R188"/>
<dbReference type="PROSITE" id="PS00283">
    <property type="entry name" value="SOYBEAN_KUNITZ"/>
    <property type="match status" value="1"/>
</dbReference>
<protein>
    <submittedName>
        <fullName evidence="4">Miraculin-like</fullName>
    </submittedName>
</protein>
<dbReference type="EMBL" id="CACTIH010002048">
    <property type="protein sequence ID" value="CAA2972320.1"/>
    <property type="molecule type" value="Genomic_DNA"/>
</dbReference>
<evidence type="ECO:0000313" key="5">
    <source>
        <dbReference type="Proteomes" id="UP000594638"/>
    </source>
</evidence>
<dbReference type="OrthoDB" id="1918435at2759"/>
<keyword evidence="2" id="KW-1015">Disulfide bond</keyword>
<sequence length="205" mass="22597">MNVTKCLKFPLLILFFILISFPCLTRSTPVLDTDGNEVQSNTKYNVFPLERGNGGGLALSAKDRPCPFIVMQENYESSSGLPLKLFPLDNKQQVVNLSTYLNIVFSAATICVQSTVWKLGGVDEITGRRYVSSGGIMGRPGVHSVDTWFKIEKYGNGYKIVWCPTNVCNTCKVVCGNVGVFVENGKRWLGLSDVPLVVVFKRSST</sequence>
<evidence type="ECO:0000313" key="4">
    <source>
        <dbReference type="EMBL" id="CAA2972320.1"/>
    </source>
</evidence>
<dbReference type="Gene3D" id="2.80.10.50">
    <property type="match status" value="1"/>
</dbReference>
<dbReference type="Pfam" id="PF00197">
    <property type="entry name" value="Kunitz_legume"/>
    <property type="match status" value="1"/>
</dbReference>
<accession>A0A8S0R188</accession>
<comment type="similarity">
    <text evidence="1">Belongs to the protease inhibitor I3 (leguminous Kunitz-type inhibitor) family.</text>
</comment>
<dbReference type="InterPro" id="IPR002160">
    <property type="entry name" value="Prot_inh_Kunz-lg"/>
</dbReference>
<keyword evidence="5" id="KW-1185">Reference proteome</keyword>
<proteinExistence type="inferred from homology"/>
<dbReference type="PANTHER" id="PTHR33107:SF81">
    <property type="entry name" value="TRYPSIN INHIBITOR A"/>
    <property type="match status" value="1"/>
</dbReference>
<evidence type="ECO:0000256" key="2">
    <source>
        <dbReference type="ARBA" id="ARBA00023157"/>
    </source>
</evidence>
<evidence type="ECO:0000256" key="1">
    <source>
        <dbReference type="ARBA" id="ARBA00005440"/>
    </source>
</evidence>
<organism evidence="4 5">
    <name type="scientific">Olea europaea subsp. europaea</name>
    <dbReference type="NCBI Taxonomy" id="158383"/>
    <lineage>
        <taxon>Eukaryota</taxon>
        <taxon>Viridiplantae</taxon>
        <taxon>Streptophyta</taxon>
        <taxon>Embryophyta</taxon>
        <taxon>Tracheophyta</taxon>
        <taxon>Spermatophyta</taxon>
        <taxon>Magnoliopsida</taxon>
        <taxon>eudicotyledons</taxon>
        <taxon>Gunneridae</taxon>
        <taxon>Pentapetalae</taxon>
        <taxon>asterids</taxon>
        <taxon>lamiids</taxon>
        <taxon>Lamiales</taxon>
        <taxon>Oleaceae</taxon>
        <taxon>Oleeae</taxon>
        <taxon>Olea</taxon>
    </lineage>
</organism>
<dbReference type="SUPFAM" id="SSF50386">
    <property type="entry name" value="STI-like"/>
    <property type="match status" value="1"/>
</dbReference>
<dbReference type="CDD" id="cd23375">
    <property type="entry name" value="beta-trefoil_STI_VvMLP-like"/>
    <property type="match status" value="1"/>
</dbReference>
<dbReference type="PANTHER" id="PTHR33107">
    <property type="entry name" value="KUNITZ TRYPSIN INHIBITOR 2"/>
    <property type="match status" value="1"/>
</dbReference>